<dbReference type="EMBL" id="JAPDFW010000109">
    <property type="protein sequence ID" value="KAJ5069031.1"/>
    <property type="molecule type" value="Genomic_DNA"/>
</dbReference>
<evidence type="ECO:0000313" key="1">
    <source>
        <dbReference type="EMBL" id="KAJ5069031.1"/>
    </source>
</evidence>
<evidence type="ECO:0000313" key="2">
    <source>
        <dbReference type="Proteomes" id="UP001149090"/>
    </source>
</evidence>
<name>A0A9Q0LAC0_ANAIG</name>
<keyword evidence="2" id="KW-1185">Reference proteome</keyword>
<gene>
    <name evidence="1" type="ORF">M0811_11931</name>
</gene>
<sequence length="117" mass="14034">MEYFKEEKEKELKMDILKQFYISKSKKEINIKQTITSLLDNPQIETFTIKRKENIFLISKIFHHLFDLLILNIQQFSFISLSKTNFLTVYIITEIFSSTLINISQISQFFKIILFIL</sequence>
<accession>A0A9Q0LAC0</accession>
<proteinExistence type="predicted"/>
<dbReference type="AlphaFoldDB" id="A0A9Q0LAC0"/>
<reference evidence="1" key="1">
    <citation type="submission" date="2022-10" db="EMBL/GenBank/DDBJ databases">
        <title>Novel sulphate-reducing endosymbionts in the free-living metamonad Anaeramoeba.</title>
        <authorList>
            <person name="Jerlstrom-Hultqvist J."/>
            <person name="Cepicka I."/>
            <person name="Gallot-Lavallee L."/>
            <person name="Salas-Leiva D."/>
            <person name="Curtis B.A."/>
            <person name="Zahonova K."/>
            <person name="Pipaliya S."/>
            <person name="Dacks J."/>
            <person name="Roger A.J."/>
        </authorList>
    </citation>
    <scope>NUCLEOTIDE SEQUENCE</scope>
    <source>
        <strain evidence="1">BMAN</strain>
    </source>
</reference>
<comment type="caution">
    <text evidence="1">The sequence shown here is derived from an EMBL/GenBank/DDBJ whole genome shotgun (WGS) entry which is preliminary data.</text>
</comment>
<dbReference type="Proteomes" id="UP001149090">
    <property type="component" value="Unassembled WGS sequence"/>
</dbReference>
<protein>
    <submittedName>
        <fullName evidence="1">Uncharacterized protein</fullName>
    </submittedName>
</protein>
<organism evidence="1 2">
    <name type="scientific">Anaeramoeba ignava</name>
    <name type="common">Anaerobic marine amoeba</name>
    <dbReference type="NCBI Taxonomy" id="1746090"/>
    <lineage>
        <taxon>Eukaryota</taxon>
        <taxon>Metamonada</taxon>
        <taxon>Anaeramoebidae</taxon>
        <taxon>Anaeramoeba</taxon>
    </lineage>
</organism>